<evidence type="ECO:0000256" key="2">
    <source>
        <dbReference type="PROSITE-ProRule" id="PRU00285"/>
    </source>
</evidence>
<protein>
    <recommendedName>
        <fullName evidence="4">SHSP domain-containing protein</fullName>
    </recommendedName>
</protein>
<reference evidence="5 6" key="1">
    <citation type="submission" date="2021-02" db="EMBL/GenBank/DDBJ databases">
        <title>Plant Genome Project.</title>
        <authorList>
            <person name="Zhang R.-G."/>
        </authorList>
    </citation>
    <scope>NUCLEOTIDE SEQUENCE [LARGE SCALE GENOMIC DNA]</scope>
    <source>
        <tissue evidence="5">Leaves</tissue>
    </source>
</reference>
<organism evidence="5 6">
    <name type="scientific">Xanthoceras sorbifolium</name>
    <dbReference type="NCBI Taxonomy" id="99658"/>
    <lineage>
        <taxon>Eukaryota</taxon>
        <taxon>Viridiplantae</taxon>
        <taxon>Streptophyta</taxon>
        <taxon>Embryophyta</taxon>
        <taxon>Tracheophyta</taxon>
        <taxon>Spermatophyta</taxon>
        <taxon>Magnoliopsida</taxon>
        <taxon>eudicotyledons</taxon>
        <taxon>Gunneridae</taxon>
        <taxon>Pentapetalae</taxon>
        <taxon>rosids</taxon>
        <taxon>malvids</taxon>
        <taxon>Sapindales</taxon>
        <taxon>Sapindaceae</taxon>
        <taxon>Xanthoceroideae</taxon>
        <taxon>Xanthoceras</taxon>
    </lineage>
</organism>
<evidence type="ECO:0000313" key="5">
    <source>
        <dbReference type="EMBL" id="KAH7553771.1"/>
    </source>
</evidence>
<dbReference type="EMBL" id="JAFEMO010000012">
    <property type="protein sequence ID" value="KAH7553771.1"/>
    <property type="molecule type" value="Genomic_DNA"/>
</dbReference>
<comment type="similarity">
    <text evidence="2 3">Belongs to the small heat shock protein (HSP20) family.</text>
</comment>
<dbReference type="InterPro" id="IPR008978">
    <property type="entry name" value="HSP20-like_chaperone"/>
</dbReference>
<evidence type="ECO:0000256" key="3">
    <source>
        <dbReference type="RuleBase" id="RU003616"/>
    </source>
</evidence>
<dbReference type="Pfam" id="PF00011">
    <property type="entry name" value="HSP20"/>
    <property type="match status" value="1"/>
</dbReference>
<comment type="caution">
    <text evidence="5">The sequence shown here is derived from an EMBL/GenBank/DDBJ whole genome shotgun (WGS) entry which is preliminary data.</text>
</comment>
<dbReference type="CDD" id="cd06472">
    <property type="entry name" value="ACD_ScHsp26_like"/>
    <property type="match status" value="1"/>
</dbReference>
<accession>A0ABQ8HB94</accession>
<name>A0ABQ8HB94_9ROSI</name>
<feature type="domain" description="SHSP" evidence="4">
    <location>
        <begin position="52"/>
        <end position="167"/>
    </location>
</feature>
<keyword evidence="1" id="KW-0346">Stress response</keyword>
<evidence type="ECO:0000313" key="6">
    <source>
        <dbReference type="Proteomes" id="UP000827721"/>
    </source>
</evidence>
<gene>
    <name evidence="5" type="ORF">JRO89_XS12G0054200</name>
</gene>
<sequence>MSLISGKRFHGTPRNVGYNHVSPYHHEAFDSPAAFHQVHYQQFTAPHHGFSPPPMVNASRIEWSETPVEHMFKTELPGFNRSEVKVEVEDGRILRISGEKNVEREDKSDMFHRVERSSGKFVRCFQLPENIKFDRMKAHLEDGVLTVKVPKEHLENKKHHARTISITGK</sequence>
<dbReference type="Gene3D" id="2.60.40.790">
    <property type="match status" value="1"/>
</dbReference>
<keyword evidence="6" id="KW-1185">Reference proteome</keyword>
<dbReference type="PROSITE" id="PS01031">
    <property type="entry name" value="SHSP"/>
    <property type="match status" value="1"/>
</dbReference>
<evidence type="ECO:0000256" key="1">
    <source>
        <dbReference type="ARBA" id="ARBA00023016"/>
    </source>
</evidence>
<dbReference type="PANTHER" id="PTHR11527">
    <property type="entry name" value="HEAT-SHOCK PROTEIN 20 FAMILY MEMBER"/>
    <property type="match status" value="1"/>
</dbReference>
<dbReference type="InterPro" id="IPR002068">
    <property type="entry name" value="A-crystallin/Hsp20_dom"/>
</dbReference>
<dbReference type="Proteomes" id="UP000827721">
    <property type="component" value="Unassembled WGS sequence"/>
</dbReference>
<evidence type="ECO:0000259" key="4">
    <source>
        <dbReference type="PROSITE" id="PS01031"/>
    </source>
</evidence>
<dbReference type="SUPFAM" id="SSF49764">
    <property type="entry name" value="HSP20-like chaperones"/>
    <property type="match status" value="1"/>
</dbReference>
<proteinExistence type="inferred from homology"/>
<dbReference type="InterPro" id="IPR031107">
    <property type="entry name" value="Small_HSP"/>
</dbReference>